<keyword evidence="10 15" id="KW-0460">Magnesium</keyword>
<dbReference type="Gene3D" id="3.30.70.380">
    <property type="entry name" value="Ferrodoxin-fold anticodon-binding domain"/>
    <property type="match status" value="1"/>
</dbReference>
<keyword evidence="11 16" id="KW-0694">RNA-binding</keyword>
<evidence type="ECO:0000256" key="1">
    <source>
        <dbReference type="ARBA" id="ARBA00004496"/>
    </source>
</evidence>
<name>A0A261RY22_9BORD</name>
<dbReference type="InterPro" id="IPR005146">
    <property type="entry name" value="B3/B4_tRNA-bd"/>
</dbReference>
<dbReference type="FunFam" id="3.30.56.10:FF:000002">
    <property type="entry name" value="Phenylalanine--tRNA ligase beta subunit"/>
    <property type="match status" value="1"/>
</dbReference>
<evidence type="ECO:0000256" key="2">
    <source>
        <dbReference type="ARBA" id="ARBA00008653"/>
    </source>
</evidence>
<dbReference type="Gene3D" id="3.30.56.10">
    <property type="match status" value="2"/>
</dbReference>
<evidence type="ECO:0000259" key="18">
    <source>
        <dbReference type="PROSITE" id="PS51447"/>
    </source>
</evidence>
<feature type="binding site" evidence="15">
    <location>
        <position position="452"/>
    </location>
    <ligand>
        <name>Mg(2+)</name>
        <dbReference type="ChEBI" id="CHEBI:18420"/>
        <note>shared with alpha subunit</note>
    </ligand>
</feature>
<feature type="binding site" evidence="15">
    <location>
        <position position="462"/>
    </location>
    <ligand>
        <name>Mg(2+)</name>
        <dbReference type="ChEBI" id="CHEBI:18420"/>
        <note>shared with alpha subunit</note>
    </ligand>
</feature>
<evidence type="ECO:0000259" key="17">
    <source>
        <dbReference type="PROSITE" id="PS50886"/>
    </source>
</evidence>
<dbReference type="Proteomes" id="UP000216020">
    <property type="component" value="Unassembled WGS sequence"/>
</dbReference>
<dbReference type="NCBIfam" id="TIGR00472">
    <property type="entry name" value="pheT_bact"/>
    <property type="match status" value="1"/>
</dbReference>
<dbReference type="GO" id="GO:0009328">
    <property type="term" value="C:phenylalanine-tRNA ligase complex"/>
    <property type="evidence" value="ECO:0007669"/>
    <property type="project" value="TreeGrafter"/>
</dbReference>
<dbReference type="SMART" id="SM00874">
    <property type="entry name" value="B5"/>
    <property type="match status" value="1"/>
</dbReference>
<dbReference type="SMART" id="SM00896">
    <property type="entry name" value="FDX-ACB"/>
    <property type="match status" value="1"/>
</dbReference>
<dbReference type="Gene3D" id="2.40.50.140">
    <property type="entry name" value="Nucleic acid-binding proteins"/>
    <property type="match status" value="1"/>
</dbReference>
<dbReference type="AlphaFoldDB" id="A0A261RY22"/>
<comment type="catalytic activity">
    <reaction evidence="14 15">
        <text>tRNA(Phe) + L-phenylalanine + ATP = L-phenylalanyl-tRNA(Phe) + AMP + diphosphate + H(+)</text>
        <dbReference type="Rhea" id="RHEA:19413"/>
        <dbReference type="Rhea" id="RHEA-COMP:9668"/>
        <dbReference type="Rhea" id="RHEA-COMP:9699"/>
        <dbReference type="ChEBI" id="CHEBI:15378"/>
        <dbReference type="ChEBI" id="CHEBI:30616"/>
        <dbReference type="ChEBI" id="CHEBI:33019"/>
        <dbReference type="ChEBI" id="CHEBI:58095"/>
        <dbReference type="ChEBI" id="CHEBI:78442"/>
        <dbReference type="ChEBI" id="CHEBI:78531"/>
        <dbReference type="ChEBI" id="CHEBI:456215"/>
        <dbReference type="EC" id="6.1.1.20"/>
    </reaction>
</comment>
<organism evidence="20 21">
    <name type="scientific">Bordetella genomosp. 10</name>
    <dbReference type="NCBI Taxonomy" id="1416804"/>
    <lineage>
        <taxon>Bacteria</taxon>
        <taxon>Pseudomonadati</taxon>
        <taxon>Pseudomonadota</taxon>
        <taxon>Betaproteobacteria</taxon>
        <taxon>Burkholderiales</taxon>
        <taxon>Alcaligenaceae</taxon>
        <taxon>Bordetella</taxon>
    </lineage>
</organism>
<dbReference type="SUPFAM" id="SSF46955">
    <property type="entry name" value="Putative DNA-binding domain"/>
    <property type="match status" value="1"/>
</dbReference>
<accession>A0A261RY22</accession>
<evidence type="ECO:0000256" key="9">
    <source>
        <dbReference type="ARBA" id="ARBA00022840"/>
    </source>
</evidence>
<dbReference type="SUPFAM" id="SSF54991">
    <property type="entry name" value="Anticodon-binding domain of PheRS"/>
    <property type="match status" value="1"/>
</dbReference>
<dbReference type="Pfam" id="PF03484">
    <property type="entry name" value="B5"/>
    <property type="match status" value="1"/>
</dbReference>
<keyword evidence="7 15" id="KW-0479">Metal-binding</keyword>
<dbReference type="SMART" id="SM00873">
    <property type="entry name" value="B3_4"/>
    <property type="match status" value="1"/>
</dbReference>
<evidence type="ECO:0000256" key="11">
    <source>
        <dbReference type="ARBA" id="ARBA00022884"/>
    </source>
</evidence>
<feature type="binding site" evidence="15">
    <location>
        <position position="461"/>
    </location>
    <ligand>
        <name>Mg(2+)</name>
        <dbReference type="ChEBI" id="CHEBI:18420"/>
        <note>shared with alpha subunit</note>
    </ligand>
</feature>
<evidence type="ECO:0000256" key="12">
    <source>
        <dbReference type="ARBA" id="ARBA00022917"/>
    </source>
</evidence>
<evidence type="ECO:0000259" key="19">
    <source>
        <dbReference type="PROSITE" id="PS51483"/>
    </source>
</evidence>
<keyword evidence="21" id="KW-1185">Reference proteome</keyword>
<keyword evidence="6 15" id="KW-0436">Ligase</keyword>
<dbReference type="PANTHER" id="PTHR10947:SF0">
    <property type="entry name" value="PHENYLALANINE--TRNA LIGASE BETA SUBUNIT"/>
    <property type="match status" value="1"/>
</dbReference>
<keyword evidence="12 15" id="KW-0648">Protein biosynthesis</keyword>
<dbReference type="InterPro" id="IPR009061">
    <property type="entry name" value="DNA-bd_dom_put_sf"/>
</dbReference>
<comment type="similarity">
    <text evidence="2 15">Belongs to the phenylalanyl-tRNA synthetase beta subunit family. Type 1 subfamily.</text>
</comment>
<dbReference type="InterPro" id="IPR036690">
    <property type="entry name" value="Fdx_antiC-bd_sf"/>
</dbReference>
<evidence type="ECO:0000256" key="15">
    <source>
        <dbReference type="HAMAP-Rule" id="MF_00283"/>
    </source>
</evidence>
<gene>
    <name evidence="15" type="primary">pheT</name>
    <name evidence="20" type="ORF">CAL29_18060</name>
</gene>
<evidence type="ECO:0000256" key="5">
    <source>
        <dbReference type="ARBA" id="ARBA00022555"/>
    </source>
</evidence>
<evidence type="ECO:0000256" key="6">
    <source>
        <dbReference type="ARBA" id="ARBA00022598"/>
    </source>
</evidence>
<evidence type="ECO:0000256" key="14">
    <source>
        <dbReference type="ARBA" id="ARBA00049255"/>
    </source>
</evidence>
<evidence type="ECO:0000256" key="3">
    <source>
        <dbReference type="ARBA" id="ARBA00011209"/>
    </source>
</evidence>
<dbReference type="InterPro" id="IPR005121">
    <property type="entry name" value="Fdx_antiC-bd"/>
</dbReference>
<keyword evidence="5 16" id="KW-0820">tRNA-binding</keyword>
<dbReference type="Gene3D" id="3.50.40.10">
    <property type="entry name" value="Phenylalanyl-trna Synthetase, Chain B, domain 3"/>
    <property type="match status" value="1"/>
</dbReference>
<comment type="caution">
    <text evidence="20">The sequence shown here is derived from an EMBL/GenBank/DDBJ whole genome shotgun (WGS) entry which is preliminary data.</text>
</comment>
<feature type="binding site" evidence="15">
    <location>
        <position position="458"/>
    </location>
    <ligand>
        <name>Mg(2+)</name>
        <dbReference type="ChEBI" id="CHEBI:18420"/>
        <note>shared with alpha subunit</note>
    </ligand>
</feature>
<dbReference type="InterPro" id="IPR004532">
    <property type="entry name" value="Phe-tRNA-ligase_IIc_bsu_bact"/>
</dbReference>
<dbReference type="GO" id="GO:0000049">
    <property type="term" value="F:tRNA binding"/>
    <property type="evidence" value="ECO:0007669"/>
    <property type="project" value="UniProtKB-UniRule"/>
</dbReference>
<dbReference type="FunFam" id="2.40.50.140:FF:000045">
    <property type="entry name" value="Phenylalanine--tRNA ligase beta subunit"/>
    <property type="match status" value="1"/>
</dbReference>
<dbReference type="InterPro" id="IPR012340">
    <property type="entry name" value="NA-bd_OB-fold"/>
</dbReference>
<evidence type="ECO:0000256" key="7">
    <source>
        <dbReference type="ARBA" id="ARBA00022723"/>
    </source>
</evidence>
<dbReference type="PROSITE" id="PS51447">
    <property type="entry name" value="FDX_ACB"/>
    <property type="match status" value="1"/>
</dbReference>
<evidence type="ECO:0000313" key="21">
    <source>
        <dbReference type="Proteomes" id="UP000216020"/>
    </source>
</evidence>
<keyword evidence="8 15" id="KW-0547">Nucleotide-binding</keyword>
<dbReference type="SUPFAM" id="SSF56037">
    <property type="entry name" value="PheT/TilS domain"/>
    <property type="match status" value="1"/>
</dbReference>
<keyword evidence="9 15" id="KW-0067">ATP-binding</keyword>
<sequence>MQFPESWLRALVDPAIDTEALAHRLTMAGLEVEETQTAAPPFSGVVVAHIVEIAPHPDADKLRVCQVDDGSGQLLQIVCGAPNAAAGLKVPLARVGAELPGGMKIGVAKMRGVQSAGMLCSARELGLSQDHGGLLELPADMAVGVSLREALDLDDTLFTLKLTPNRADCLSILGVAREVAALTGAPLRVPSAEPVAVTLQDRVPVRVEAPDLCGRFAGRVIRGVNARAATPEWMKTRLERAGQRSVSALVDISNYVLLELGRPTHVFDLDKIKGDLVVRWAHADEPVTLLNGQTLKLAPDVGVIVAGDTVESMAGIMGGDATAVTLDTQNIYVEAAFWWADAIAGRARRYKFSTEASHRFERGVDYANIPEHLEFITSLIVAICGGQCGPVDDQIVNLPQRPPVRMRLARCHRVLGVPVERAEVEQIFTRLGLPFELDGDTFVVQPPSYRFDLSIEEDLIEEVARVYGFERIPDVPPVARAKMRMAPETLRGPHALRQVLAGQDYQEVVNFSFVEADWERDYAGNADPIRLLNPIASQLAVMRSSLLGGLVANIVHNANRKQSRVRVFELGRVFRRDGSVADGPLTVAAVSQPLKLAAAAWGPSVEEQWGAPTRPVDFYDVKMDVSVLFGKRGADLRFVAAQHPALHPGRSARIELDGKAVGWIGELHPRWAQKAELAHAPVLFEVDVDVLEQGLLPQVRELSRQPVVVRDLALWVDEGVTAQSMQDTIAATVAADARLAIVQQSRLFDVWREKNQDSGQVADSVKEKSLAFRFWLQDTESTLDEARVAECLGIIRDALIQAHGARQRA</sequence>
<dbReference type="InterPro" id="IPR033714">
    <property type="entry name" value="tRNA_bind_bactPheRS"/>
</dbReference>
<dbReference type="InterPro" id="IPR045864">
    <property type="entry name" value="aa-tRNA-synth_II/BPL/LPL"/>
</dbReference>
<comment type="subcellular location">
    <subcellularLocation>
        <location evidence="1 15">Cytoplasm</location>
    </subcellularLocation>
</comment>
<comment type="subunit">
    <text evidence="3 15">Tetramer of two alpha and two beta subunits.</text>
</comment>
<dbReference type="PROSITE" id="PS50886">
    <property type="entry name" value="TRBD"/>
    <property type="match status" value="1"/>
</dbReference>
<feature type="domain" description="TRNA-binding" evidence="17">
    <location>
        <begin position="39"/>
        <end position="148"/>
    </location>
</feature>
<evidence type="ECO:0000313" key="20">
    <source>
        <dbReference type="EMBL" id="OZI29984.1"/>
    </source>
</evidence>
<dbReference type="EC" id="6.1.1.20" evidence="15"/>
<dbReference type="PANTHER" id="PTHR10947">
    <property type="entry name" value="PHENYLALANYL-TRNA SYNTHETASE BETA CHAIN AND LEUCINE-RICH REPEAT-CONTAINING PROTEIN 47"/>
    <property type="match status" value="1"/>
</dbReference>
<dbReference type="InterPro" id="IPR002547">
    <property type="entry name" value="tRNA-bd_dom"/>
</dbReference>
<dbReference type="GO" id="GO:0005524">
    <property type="term" value="F:ATP binding"/>
    <property type="evidence" value="ECO:0007669"/>
    <property type="project" value="UniProtKB-UniRule"/>
</dbReference>
<reference evidence="21" key="1">
    <citation type="submission" date="2017-05" db="EMBL/GenBank/DDBJ databases">
        <title>Complete and WGS of Bordetella genogroups.</title>
        <authorList>
            <person name="Spilker T."/>
            <person name="Lipuma J."/>
        </authorList>
    </citation>
    <scope>NUCLEOTIDE SEQUENCE [LARGE SCALE GENOMIC DNA]</scope>
    <source>
        <strain evidence="21">AU16122</strain>
    </source>
</reference>
<dbReference type="NCBIfam" id="NF045760">
    <property type="entry name" value="YtpR"/>
    <property type="match status" value="1"/>
</dbReference>
<dbReference type="HAMAP" id="MF_00283">
    <property type="entry name" value="Phe_tRNA_synth_beta1"/>
    <property type="match status" value="1"/>
</dbReference>
<protein>
    <recommendedName>
        <fullName evidence="15">Phenylalanine--tRNA ligase beta subunit</fullName>
        <ecNumber evidence="15">6.1.1.20</ecNumber>
    </recommendedName>
    <alternativeName>
        <fullName evidence="15">Phenylalanyl-tRNA synthetase beta subunit</fullName>
        <shortName evidence="15">PheRS</shortName>
    </alternativeName>
</protein>
<dbReference type="Pfam" id="PF03483">
    <property type="entry name" value="B3_4"/>
    <property type="match status" value="1"/>
</dbReference>
<dbReference type="Pfam" id="PF01588">
    <property type="entry name" value="tRNA_bind"/>
    <property type="match status" value="1"/>
</dbReference>
<proteinExistence type="inferred from homology"/>
<feature type="domain" description="B5" evidence="19">
    <location>
        <begin position="399"/>
        <end position="474"/>
    </location>
</feature>
<evidence type="ECO:0000256" key="10">
    <source>
        <dbReference type="ARBA" id="ARBA00022842"/>
    </source>
</evidence>
<dbReference type="RefSeq" id="WP_094854423.1">
    <property type="nucleotide sequence ID" value="NZ_NEVM01000005.1"/>
</dbReference>
<dbReference type="InterPro" id="IPR045060">
    <property type="entry name" value="Phe-tRNA-ligase_IIc_bsu"/>
</dbReference>
<dbReference type="CDD" id="cd00769">
    <property type="entry name" value="PheRS_beta_core"/>
    <property type="match status" value="1"/>
</dbReference>
<dbReference type="InterPro" id="IPR041616">
    <property type="entry name" value="PheRS_beta_core"/>
</dbReference>
<keyword evidence="13 15" id="KW-0030">Aminoacyl-tRNA synthetase</keyword>
<evidence type="ECO:0000256" key="8">
    <source>
        <dbReference type="ARBA" id="ARBA00022741"/>
    </source>
</evidence>
<dbReference type="GO" id="GO:0000287">
    <property type="term" value="F:magnesium ion binding"/>
    <property type="evidence" value="ECO:0007669"/>
    <property type="project" value="UniProtKB-UniRule"/>
</dbReference>
<dbReference type="GO" id="GO:0004826">
    <property type="term" value="F:phenylalanine-tRNA ligase activity"/>
    <property type="evidence" value="ECO:0007669"/>
    <property type="project" value="UniProtKB-UniRule"/>
</dbReference>
<dbReference type="InterPro" id="IPR005147">
    <property type="entry name" value="tRNA_synthase_B5-dom"/>
</dbReference>
<dbReference type="SUPFAM" id="SSF50249">
    <property type="entry name" value="Nucleic acid-binding proteins"/>
    <property type="match status" value="1"/>
</dbReference>
<dbReference type="InterPro" id="IPR020825">
    <property type="entry name" value="Phe-tRNA_synthase-like_B3/B4"/>
</dbReference>
<dbReference type="EMBL" id="NEVM01000005">
    <property type="protein sequence ID" value="OZI29984.1"/>
    <property type="molecule type" value="Genomic_DNA"/>
</dbReference>
<dbReference type="OrthoDB" id="9805455at2"/>
<dbReference type="PROSITE" id="PS51483">
    <property type="entry name" value="B5"/>
    <property type="match status" value="1"/>
</dbReference>
<comment type="cofactor">
    <cofactor evidence="15">
        <name>Mg(2+)</name>
        <dbReference type="ChEBI" id="CHEBI:18420"/>
    </cofactor>
    <text evidence="15">Binds 2 magnesium ions per tetramer.</text>
</comment>
<dbReference type="FunFam" id="3.30.930.10:FF:000022">
    <property type="entry name" value="Phenylalanine--tRNA ligase beta subunit"/>
    <property type="match status" value="1"/>
</dbReference>
<keyword evidence="4 15" id="KW-0963">Cytoplasm</keyword>
<dbReference type="GO" id="GO:0006432">
    <property type="term" value="P:phenylalanyl-tRNA aminoacylation"/>
    <property type="evidence" value="ECO:0007669"/>
    <property type="project" value="UniProtKB-UniRule"/>
</dbReference>
<evidence type="ECO:0000256" key="13">
    <source>
        <dbReference type="ARBA" id="ARBA00023146"/>
    </source>
</evidence>
<dbReference type="CDD" id="cd02796">
    <property type="entry name" value="tRNA_bind_bactPheRS"/>
    <property type="match status" value="1"/>
</dbReference>
<dbReference type="SUPFAM" id="SSF55681">
    <property type="entry name" value="Class II aaRS and biotin synthetases"/>
    <property type="match status" value="1"/>
</dbReference>
<evidence type="ECO:0000256" key="16">
    <source>
        <dbReference type="PROSITE-ProRule" id="PRU00209"/>
    </source>
</evidence>
<dbReference type="Pfam" id="PF03147">
    <property type="entry name" value="FDX-ACB"/>
    <property type="match status" value="1"/>
</dbReference>
<dbReference type="Gene3D" id="3.30.930.10">
    <property type="entry name" value="Bira Bifunctional Protein, Domain 2"/>
    <property type="match status" value="1"/>
</dbReference>
<evidence type="ECO:0000256" key="4">
    <source>
        <dbReference type="ARBA" id="ARBA00022490"/>
    </source>
</evidence>
<feature type="domain" description="FDX-ACB" evidence="18">
    <location>
        <begin position="703"/>
        <end position="808"/>
    </location>
</feature>
<dbReference type="Pfam" id="PF17759">
    <property type="entry name" value="tRNA_synthFbeta"/>
    <property type="match status" value="1"/>
</dbReference>